<comment type="similarity">
    <text evidence="2">Belongs to the oxygen-dependent FAD-linked oxidoreductase family.</text>
</comment>
<proteinExistence type="inferred from homology"/>
<evidence type="ECO:0000256" key="1">
    <source>
        <dbReference type="ARBA" id="ARBA00001974"/>
    </source>
</evidence>
<evidence type="ECO:0000256" key="4">
    <source>
        <dbReference type="ARBA" id="ARBA00022729"/>
    </source>
</evidence>
<organism evidence="9 10">
    <name type="scientific">Phoenix dactylifera</name>
    <name type="common">Date palm</name>
    <dbReference type="NCBI Taxonomy" id="42345"/>
    <lineage>
        <taxon>Eukaryota</taxon>
        <taxon>Viridiplantae</taxon>
        <taxon>Streptophyta</taxon>
        <taxon>Embryophyta</taxon>
        <taxon>Tracheophyta</taxon>
        <taxon>Spermatophyta</taxon>
        <taxon>Magnoliopsida</taxon>
        <taxon>Liliopsida</taxon>
        <taxon>Arecaceae</taxon>
        <taxon>Coryphoideae</taxon>
        <taxon>Phoeniceae</taxon>
        <taxon>Phoenix</taxon>
    </lineage>
</organism>
<dbReference type="PANTHER" id="PTHR32448">
    <property type="entry name" value="OS08G0158400 PROTEIN"/>
    <property type="match status" value="1"/>
</dbReference>
<sequence>MVANLTILSFLFLSASTFIDATTTNATNPHAFIQCFLNSTSSSNSTSKLLHIPSTTSYADVFNSSIRNIRSITPNATMPAIILTPTNASHVQAAVKCGKAQGLRIRVRSGGHDYEGLSSVSSGDPFILLDLINFASVAVDATDGTAWVGAGATIGELYYHINVGAKNQTAGFPASICHTVGVSGLLSGGGIGTMMRKYGTSADNIVDAVVVDASGTLLDRKSMGEDLFWAIRGGGASSFGIVLSFKINLVYVPPTVTVFQVQKTLSEDVTKLVGRWQKVAPRLDDNLFIRVLVNAIGNKEKGNRTIQASFQSLFLGGRQELLSILDKSFPELGVEAKDCTEMSWMNSTLYFAKAPKLDPTFLLNRNPYSNSSFKAKSDFVKKPIPAEGLEKIWKFLLEAVDDSVQMVMDPLGARMDEIEETAIPFPHRKGNLYNIQHYLGWPTNEDSQKHLDWMKSFYNFLAPYVSKSPRAAYLNYRDIDLGRNEKGKTSYRKATEWGQRYFLNNFKRLAQVKAKVDPDNYFQHEQSIPPYSIN</sequence>
<dbReference type="GO" id="GO:0071949">
    <property type="term" value="F:FAD binding"/>
    <property type="evidence" value="ECO:0007669"/>
    <property type="project" value="InterPro"/>
</dbReference>
<dbReference type="Proteomes" id="UP000228380">
    <property type="component" value="Unplaced"/>
</dbReference>
<dbReference type="InterPro" id="IPR016169">
    <property type="entry name" value="FAD-bd_PCMH_sub2"/>
</dbReference>
<evidence type="ECO:0000259" key="8">
    <source>
        <dbReference type="PROSITE" id="PS51387"/>
    </source>
</evidence>
<dbReference type="Pfam" id="PF01565">
    <property type="entry name" value="FAD_binding_4"/>
    <property type="match status" value="1"/>
</dbReference>
<keyword evidence="9" id="KW-1185">Reference proteome</keyword>
<evidence type="ECO:0000256" key="2">
    <source>
        <dbReference type="ARBA" id="ARBA00005466"/>
    </source>
</evidence>
<dbReference type="PROSITE" id="PS51387">
    <property type="entry name" value="FAD_PCMH"/>
    <property type="match status" value="1"/>
</dbReference>
<gene>
    <name evidence="10" type="primary">LOC103709856</name>
</gene>
<dbReference type="InterPro" id="IPR036318">
    <property type="entry name" value="FAD-bd_PCMH-like_sf"/>
</dbReference>
<feature type="signal peptide" evidence="7">
    <location>
        <begin position="1"/>
        <end position="21"/>
    </location>
</feature>
<dbReference type="GO" id="GO:0016491">
    <property type="term" value="F:oxidoreductase activity"/>
    <property type="evidence" value="ECO:0007669"/>
    <property type="project" value="InterPro"/>
</dbReference>
<dbReference type="OrthoDB" id="407275at2759"/>
<dbReference type="Gene3D" id="3.30.465.10">
    <property type="match status" value="1"/>
</dbReference>
<dbReference type="Pfam" id="PF08031">
    <property type="entry name" value="BBE"/>
    <property type="match status" value="1"/>
</dbReference>
<dbReference type="InterPro" id="IPR006094">
    <property type="entry name" value="Oxid_FAD_bind_N"/>
</dbReference>
<evidence type="ECO:0000313" key="9">
    <source>
        <dbReference type="Proteomes" id="UP000228380"/>
    </source>
</evidence>
<reference evidence="10" key="1">
    <citation type="submission" date="2025-08" db="UniProtKB">
        <authorList>
            <consortium name="RefSeq"/>
        </authorList>
    </citation>
    <scope>IDENTIFICATION</scope>
    <source>
        <tissue evidence="10">Young leaves</tissue>
    </source>
</reference>
<dbReference type="KEGG" id="pda:103709856"/>
<dbReference type="Gene3D" id="3.30.43.10">
    <property type="entry name" value="Uridine Diphospho-n-acetylenolpyruvylglucosamine Reductase, domain 2"/>
    <property type="match status" value="1"/>
</dbReference>
<dbReference type="AlphaFoldDB" id="A0A8B7C829"/>
<dbReference type="InterPro" id="IPR016167">
    <property type="entry name" value="FAD-bd_PCMH_sub1"/>
</dbReference>
<evidence type="ECO:0000256" key="6">
    <source>
        <dbReference type="ARBA" id="ARBA00023180"/>
    </source>
</evidence>
<keyword evidence="5" id="KW-0274">FAD</keyword>
<dbReference type="RefSeq" id="XP_008793602.2">
    <property type="nucleotide sequence ID" value="XM_008795380.2"/>
</dbReference>
<feature type="chain" id="PRO_5034158229" evidence="7">
    <location>
        <begin position="22"/>
        <end position="534"/>
    </location>
</feature>
<dbReference type="InterPro" id="IPR012951">
    <property type="entry name" value="BBE"/>
</dbReference>
<keyword evidence="6" id="KW-0325">Glycoprotein</keyword>
<evidence type="ECO:0000256" key="3">
    <source>
        <dbReference type="ARBA" id="ARBA00022630"/>
    </source>
</evidence>
<dbReference type="InterPro" id="IPR016166">
    <property type="entry name" value="FAD-bd_PCMH"/>
</dbReference>
<comment type="cofactor">
    <cofactor evidence="1">
        <name>FAD</name>
        <dbReference type="ChEBI" id="CHEBI:57692"/>
    </cofactor>
</comment>
<accession>A0A8B7C829</accession>
<dbReference type="GeneID" id="103709856"/>
<evidence type="ECO:0000256" key="7">
    <source>
        <dbReference type="SAM" id="SignalP"/>
    </source>
</evidence>
<evidence type="ECO:0000313" key="10">
    <source>
        <dbReference type="RefSeq" id="XP_008793602.2"/>
    </source>
</evidence>
<keyword evidence="4 7" id="KW-0732">Signal</keyword>
<evidence type="ECO:0000256" key="5">
    <source>
        <dbReference type="ARBA" id="ARBA00022827"/>
    </source>
</evidence>
<protein>
    <submittedName>
        <fullName evidence="10">Berberine bridge enzyme-like 26</fullName>
    </submittedName>
</protein>
<dbReference type="SUPFAM" id="SSF56176">
    <property type="entry name" value="FAD-binding/transporter-associated domain-like"/>
    <property type="match status" value="1"/>
</dbReference>
<name>A0A8B7C829_PHODC</name>
<feature type="domain" description="FAD-binding PCMH-type" evidence="8">
    <location>
        <begin position="75"/>
        <end position="252"/>
    </location>
</feature>
<keyword evidence="3" id="KW-0285">Flavoprotein</keyword>
<dbReference type="Gene3D" id="3.40.462.20">
    <property type="match status" value="1"/>
</dbReference>